<dbReference type="Proteomes" id="UP000789759">
    <property type="component" value="Unassembled WGS sequence"/>
</dbReference>
<evidence type="ECO:0000313" key="2">
    <source>
        <dbReference type="EMBL" id="CAG8606624.1"/>
    </source>
</evidence>
<accession>A0A9N9CKK2</accession>
<evidence type="ECO:0000256" key="1">
    <source>
        <dbReference type="SAM" id="MobiDB-lite"/>
    </source>
</evidence>
<reference evidence="2" key="1">
    <citation type="submission" date="2021-06" db="EMBL/GenBank/DDBJ databases">
        <authorList>
            <person name="Kallberg Y."/>
            <person name="Tangrot J."/>
            <person name="Rosling A."/>
        </authorList>
    </citation>
    <scope>NUCLEOTIDE SEQUENCE</scope>
    <source>
        <strain evidence="2">FL966</strain>
    </source>
</reference>
<gene>
    <name evidence="2" type="ORF">CPELLU_LOCUS7249</name>
</gene>
<protein>
    <submittedName>
        <fullName evidence="2">6373_t:CDS:1</fullName>
    </submittedName>
</protein>
<dbReference type="EMBL" id="CAJVQA010004796">
    <property type="protein sequence ID" value="CAG8606624.1"/>
    <property type="molecule type" value="Genomic_DNA"/>
</dbReference>
<evidence type="ECO:0000313" key="3">
    <source>
        <dbReference type="Proteomes" id="UP000789759"/>
    </source>
</evidence>
<comment type="caution">
    <text evidence="2">The sequence shown here is derived from an EMBL/GenBank/DDBJ whole genome shotgun (WGS) entry which is preliminary data.</text>
</comment>
<feature type="non-terminal residue" evidence="2">
    <location>
        <position position="55"/>
    </location>
</feature>
<sequence>MDPLSVPSKFPPKTSKFTQKNSDNSSTTKIDSKTREFLQNNQNQNTKVVNDIGDI</sequence>
<name>A0A9N9CKK2_9GLOM</name>
<proteinExistence type="predicted"/>
<dbReference type="AlphaFoldDB" id="A0A9N9CKK2"/>
<keyword evidence="3" id="KW-1185">Reference proteome</keyword>
<organism evidence="2 3">
    <name type="scientific">Cetraspora pellucida</name>
    <dbReference type="NCBI Taxonomy" id="1433469"/>
    <lineage>
        <taxon>Eukaryota</taxon>
        <taxon>Fungi</taxon>
        <taxon>Fungi incertae sedis</taxon>
        <taxon>Mucoromycota</taxon>
        <taxon>Glomeromycotina</taxon>
        <taxon>Glomeromycetes</taxon>
        <taxon>Diversisporales</taxon>
        <taxon>Gigasporaceae</taxon>
        <taxon>Cetraspora</taxon>
    </lineage>
</organism>
<feature type="compositionally biased region" description="Polar residues" evidence="1">
    <location>
        <begin position="15"/>
        <end position="29"/>
    </location>
</feature>
<feature type="region of interest" description="Disordered" evidence="1">
    <location>
        <begin position="1"/>
        <end position="55"/>
    </location>
</feature>